<dbReference type="InterPro" id="IPR044926">
    <property type="entry name" value="RGS_subdomain_2"/>
</dbReference>
<dbReference type="Gene3D" id="3.10.20.90">
    <property type="entry name" value="Phosphatidylinositol 3-kinase Catalytic Subunit, Chain A, domain 1"/>
    <property type="match status" value="2"/>
</dbReference>
<dbReference type="Gene3D" id="1.10.167.10">
    <property type="entry name" value="Regulator of G-protein Signalling 4, domain 2"/>
    <property type="match status" value="1"/>
</dbReference>
<dbReference type="GO" id="GO:0005737">
    <property type="term" value="C:cytoplasm"/>
    <property type="evidence" value="ECO:0007669"/>
    <property type="project" value="UniProtKB-SubCell"/>
</dbReference>
<dbReference type="CDD" id="cd17139">
    <property type="entry name" value="RBD2_RGS14"/>
    <property type="match status" value="1"/>
</dbReference>
<feature type="compositionally biased region" description="Basic and acidic residues" evidence="5">
    <location>
        <begin position="665"/>
        <end position="674"/>
    </location>
</feature>
<dbReference type="AlphaFoldDB" id="A0A5J5D8N9"/>
<dbReference type="PROSITE" id="PS51257">
    <property type="entry name" value="PROKAR_LIPOPROTEIN"/>
    <property type="match status" value="1"/>
</dbReference>
<feature type="compositionally biased region" description="Low complexity" evidence="5">
    <location>
        <begin position="270"/>
        <end position="290"/>
    </location>
</feature>
<evidence type="ECO:0000256" key="3">
    <source>
        <dbReference type="ARBA" id="ARBA00022490"/>
    </source>
</evidence>
<dbReference type="InterPro" id="IPR036305">
    <property type="entry name" value="RGS_sf"/>
</dbReference>
<evidence type="ECO:0000256" key="2">
    <source>
        <dbReference type="ARBA" id="ARBA00022468"/>
    </source>
</evidence>
<dbReference type="SMART" id="SM00390">
    <property type="entry name" value="GoLoco"/>
    <property type="match status" value="1"/>
</dbReference>
<dbReference type="SUPFAM" id="SSF54236">
    <property type="entry name" value="Ubiquitin-like"/>
    <property type="match status" value="2"/>
</dbReference>
<keyword evidence="10" id="KW-1185">Reference proteome</keyword>
<dbReference type="InterPro" id="IPR029071">
    <property type="entry name" value="Ubiquitin-like_domsf"/>
</dbReference>
<dbReference type="InterPro" id="IPR046995">
    <property type="entry name" value="RGS10/12/14-like"/>
</dbReference>
<feature type="compositionally biased region" description="Basic and acidic residues" evidence="5">
    <location>
        <begin position="618"/>
        <end position="627"/>
    </location>
</feature>
<accession>A0A5J5D8N9</accession>
<feature type="region of interest" description="Disordered" evidence="5">
    <location>
        <begin position="261"/>
        <end position="328"/>
    </location>
</feature>
<dbReference type="GO" id="GO:0005634">
    <property type="term" value="C:nucleus"/>
    <property type="evidence" value="ECO:0007669"/>
    <property type="project" value="TreeGrafter"/>
</dbReference>
<evidence type="ECO:0000256" key="1">
    <source>
        <dbReference type="ARBA" id="ARBA00004496"/>
    </source>
</evidence>
<dbReference type="GO" id="GO:0008277">
    <property type="term" value="P:regulation of G protein-coupled receptor signaling pathway"/>
    <property type="evidence" value="ECO:0007669"/>
    <property type="project" value="TreeGrafter"/>
</dbReference>
<keyword evidence="3" id="KW-0963">Cytoplasm</keyword>
<dbReference type="GO" id="GO:0007051">
    <property type="term" value="P:spindle organization"/>
    <property type="evidence" value="ECO:0007669"/>
    <property type="project" value="TreeGrafter"/>
</dbReference>
<dbReference type="InterPro" id="IPR003109">
    <property type="entry name" value="GoLoco_motif"/>
</dbReference>
<sequence length="687" mass="75150">MSKPFTRATGAQLIKLSCFTWVLSSCTCQDSADSVCVFMKMVALRGLCHRFSRLAKVATQKQFRKYDKWCTITTGMMADKKSQAVSDGELNMSARGCGGSSSSLPGTSGGETGPGNSVLTWAISFEKLLEDPFGVQQFTSFLMSEVSAENILFWQACEKFRKIPASSLEELKTAARSIYNTYLSDSAPYSVNIDDTAKTEEKDLELPTPDMFNKAQAQIFKLMKMDSYRRFVRSPLYQSCTLGSVEGKLVPQLSTEPVRMGSWEDVATRSPLSNKKNKKSGSNSLPSGKSASEKQRQKRDSWGDASNTHSSVSRKESNMSVKSNSSVELGSLYQQIENGRSRPRSPEPGGRGGSRIGVEGGYCCVYLPDGSASLAPTRNGQPIKDMLTSLCEKRGFPLKDVIIYLHGKDKQPLSLDQDCSVLRDQQVSLELRVTFALEITFTGKTVGIMAKSSKTLQDALSAVLQKHQLKPQEAVVTMVGDSEPLIMTSTVFRLANKVLRLEKTKGKDQTNRGSGSAAATQAGAAKAGGLESRSLLQTDRAKTQSKPGKYRDIEGLLDMLSRAQCCRVDDQRGLLTKEQLEVPLFLKLAADQGQDTEPNEQSTTSSPSASSAETPDSAESKAKDLRETSCPTSPQKRMKNRSKSTEEMQQTKKAFSSQKSLPGRPELEKVKECPDSDTPSSSMEELK</sequence>
<feature type="compositionally biased region" description="Low complexity" evidence="5">
    <location>
        <begin position="513"/>
        <end position="529"/>
    </location>
</feature>
<organism evidence="9 10">
    <name type="scientific">Etheostoma spectabile</name>
    <name type="common">orangethroat darter</name>
    <dbReference type="NCBI Taxonomy" id="54343"/>
    <lineage>
        <taxon>Eukaryota</taxon>
        <taxon>Metazoa</taxon>
        <taxon>Chordata</taxon>
        <taxon>Craniata</taxon>
        <taxon>Vertebrata</taxon>
        <taxon>Euteleostomi</taxon>
        <taxon>Actinopterygii</taxon>
        <taxon>Neopterygii</taxon>
        <taxon>Teleostei</taxon>
        <taxon>Neoteleostei</taxon>
        <taxon>Acanthomorphata</taxon>
        <taxon>Eupercaria</taxon>
        <taxon>Perciformes</taxon>
        <taxon>Percoidei</taxon>
        <taxon>Percidae</taxon>
        <taxon>Etheostomatinae</taxon>
        <taxon>Etheostoma</taxon>
    </lineage>
</organism>
<evidence type="ECO:0000313" key="10">
    <source>
        <dbReference type="Proteomes" id="UP000327493"/>
    </source>
</evidence>
<keyword evidence="6" id="KW-0732">Signal</keyword>
<keyword evidence="4" id="KW-0677">Repeat</keyword>
<evidence type="ECO:0000259" key="8">
    <source>
        <dbReference type="PROSITE" id="PS50898"/>
    </source>
</evidence>
<feature type="compositionally biased region" description="Low complexity" evidence="5">
    <location>
        <begin position="602"/>
        <end position="617"/>
    </location>
</feature>
<dbReference type="SMART" id="SM00455">
    <property type="entry name" value="RBD"/>
    <property type="match status" value="2"/>
</dbReference>
<dbReference type="PROSITE" id="PS50132">
    <property type="entry name" value="RGS"/>
    <property type="match status" value="1"/>
</dbReference>
<evidence type="ECO:0000256" key="4">
    <source>
        <dbReference type="ARBA" id="ARBA00022737"/>
    </source>
</evidence>
<keyword evidence="2" id="KW-0343">GTPase activation</keyword>
<dbReference type="GO" id="GO:0051301">
    <property type="term" value="P:cell division"/>
    <property type="evidence" value="ECO:0007669"/>
    <property type="project" value="TreeGrafter"/>
</dbReference>
<feature type="region of interest" description="Disordered" evidence="5">
    <location>
        <begin position="591"/>
        <end position="687"/>
    </location>
</feature>
<feature type="region of interest" description="Disordered" evidence="5">
    <location>
        <begin position="503"/>
        <end position="547"/>
    </location>
</feature>
<feature type="compositionally biased region" description="Polar residues" evidence="5">
    <location>
        <begin position="677"/>
        <end position="687"/>
    </location>
</feature>
<evidence type="ECO:0000313" key="9">
    <source>
        <dbReference type="EMBL" id="KAA8588986.1"/>
    </source>
</evidence>
<dbReference type="GO" id="GO:0007165">
    <property type="term" value="P:signal transduction"/>
    <property type="evidence" value="ECO:0007669"/>
    <property type="project" value="InterPro"/>
</dbReference>
<dbReference type="InterPro" id="IPR016137">
    <property type="entry name" value="RGS"/>
</dbReference>
<evidence type="ECO:0008006" key="11">
    <source>
        <dbReference type="Google" id="ProtNLM"/>
    </source>
</evidence>
<feature type="domain" description="RBD" evidence="8">
    <location>
        <begin position="361"/>
        <end position="432"/>
    </location>
</feature>
<dbReference type="InterPro" id="IPR024066">
    <property type="entry name" value="RGS_subdom1/3"/>
</dbReference>
<dbReference type="PANTHER" id="PTHR45945:SF2">
    <property type="entry name" value="REGULATOR OF G-PROTEIN SIGNALING 14"/>
    <property type="match status" value="1"/>
</dbReference>
<dbReference type="PANTHER" id="PTHR45945">
    <property type="entry name" value="REGULATOR OF G-PROTEIN SIGNALING LOCO"/>
    <property type="match status" value="1"/>
</dbReference>
<evidence type="ECO:0000256" key="5">
    <source>
        <dbReference type="SAM" id="MobiDB-lite"/>
    </source>
</evidence>
<dbReference type="EMBL" id="VOFY01000010">
    <property type="protein sequence ID" value="KAA8588986.1"/>
    <property type="molecule type" value="Genomic_DNA"/>
</dbReference>
<dbReference type="PRINTS" id="PR01301">
    <property type="entry name" value="RGSPROTEIN"/>
</dbReference>
<reference evidence="9 10" key="1">
    <citation type="submission" date="2019-08" db="EMBL/GenBank/DDBJ databases">
        <title>A chromosome-level genome assembly, high-density linkage maps, and genome scans reveal the genomic architecture of hybrid incompatibilities underlying speciation via character displacement in darters (Percidae: Etheostominae).</title>
        <authorList>
            <person name="Moran R.L."/>
            <person name="Catchen J.M."/>
            <person name="Fuller R.C."/>
        </authorList>
    </citation>
    <scope>NUCLEOTIDE SEQUENCE [LARGE SCALE GENOMIC DNA]</scope>
    <source>
        <strain evidence="9">EspeVRDwgs_2016</strain>
        <tissue evidence="9">Muscle</tissue>
    </source>
</reference>
<feature type="compositionally biased region" description="Polar residues" evidence="5">
    <location>
        <begin position="651"/>
        <end position="660"/>
    </location>
</feature>
<evidence type="ECO:0000256" key="6">
    <source>
        <dbReference type="SAM" id="SignalP"/>
    </source>
</evidence>
<dbReference type="Proteomes" id="UP000327493">
    <property type="component" value="Chromosome 10"/>
</dbReference>
<comment type="caution">
    <text evidence="9">The sequence shown here is derived from an EMBL/GenBank/DDBJ whole genome shotgun (WGS) entry which is preliminary data.</text>
</comment>
<dbReference type="Gene3D" id="1.10.196.10">
    <property type="match status" value="1"/>
</dbReference>
<dbReference type="FunFam" id="1.10.167.10:FF:000001">
    <property type="entry name" value="Putative regulator of g-protein signaling 12"/>
    <property type="match status" value="1"/>
</dbReference>
<feature type="signal peptide" evidence="6">
    <location>
        <begin position="1"/>
        <end position="24"/>
    </location>
</feature>
<feature type="compositionally biased region" description="Basic and acidic residues" evidence="5">
    <location>
        <begin position="291"/>
        <end position="302"/>
    </location>
</feature>
<proteinExistence type="predicted"/>
<protein>
    <recommendedName>
        <fullName evidence="11">RGS domain-containing protein</fullName>
    </recommendedName>
</protein>
<name>A0A5J5D8N9_9PERO</name>
<feature type="chain" id="PRO_5023912915" description="RGS domain-containing protein" evidence="6">
    <location>
        <begin position="25"/>
        <end position="687"/>
    </location>
</feature>
<feature type="domain" description="RBD" evidence="8">
    <location>
        <begin position="434"/>
        <end position="504"/>
    </location>
</feature>
<dbReference type="PROSITE" id="PS50898">
    <property type="entry name" value="RBD"/>
    <property type="match status" value="2"/>
</dbReference>
<dbReference type="InterPro" id="IPR003116">
    <property type="entry name" value="RBD_dom"/>
</dbReference>
<dbReference type="Pfam" id="PF02196">
    <property type="entry name" value="RBD"/>
    <property type="match status" value="1"/>
</dbReference>
<dbReference type="InterPro" id="IPR046993">
    <property type="entry name" value="RBD2_RGS14"/>
</dbReference>
<dbReference type="SUPFAM" id="SSF48097">
    <property type="entry name" value="Regulator of G-protein signaling, RGS"/>
    <property type="match status" value="1"/>
</dbReference>
<gene>
    <name evidence="9" type="ORF">FQN60_010331</name>
</gene>
<dbReference type="GO" id="GO:0005096">
    <property type="term" value="F:GTPase activator activity"/>
    <property type="evidence" value="ECO:0007669"/>
    <property type="project" value="UniProtKB-KW"/>
</dbReference>
<feature type="compositionally biased region" description="Polar residues" evidence="5">
    <location>
        <begin position="318"/>
        <end position="328"/>
    </location>
</feature>
<dbReference type="GO" id="GO:0005886">
    <property type="term" value="C:plasma membrane"/>
    <property type="evidence" value="ECO:0007669"/>
    <property type="project" value="TreeGrafter"/>
</dbReference>
<feature type="domain" description="RGS" evidence="7">
    <location>
        <begin position="124"/>
        <end position="241"/>
    </location>
</feature>
<comment type="subcellular location">
    <subcellularLocation>
        <location evidence="1">Cytoplasm</location>
    </subcellularLocation>
</comment>
<dbReference type="Pfam" id="PF00615">
    <property type="entry name" value="RGS"/>
    <property type="match status" value="1"/>
</dbReference>
<evidence type="ECO:0000259" key="7">
    <source>
        <dbReference type="PROSITE" id="PS50132"/>
    </source>
</evidence>
<dbReference type="PROSITE" id="PS50877">
    <property type="entry name" value="GOLOCO"/>
    <property type="match status" value="1"/>
</dbReference>
<dbReference type="SMART" id="SM00315">
    <property type="entry name" value="RGS"/>
    <property type="match status" value="1"/>
</dbReference>